<evidence type="ECO:0000313" key="2">
    <source>
        <dbReference type="Proteomes" id="UP000587527"/>
    </source>
</evidence>
<dbReference type="Proteomes" id="UP000587527">
    <property type="component" value="Unassembled WGS sequence"/>
</dbReference>
<protein>
    <submittedName>
        <fullName evidence="1">Uncharacterized protein</fullName>
    </submittedName>
</protein>
<dbReference type="EMBL" id="JACHMN010000002">
    <property type="protein sequence ID" value="MBB5867960.1"/>
    <property type="molecule type" value="Genomic_DNA"/>
</dbReference>
<gene>
    <name evidence="1" type="ORF">F4553_001339</name>
</gene>
<keyword evidence="2" id="KW-1185">Reference proteome</keyword>
<evidence type="ECO:0000313" key="1">
    <source>
        <dbReference type="EMBL" id="MBB5867960.1"/>
    </source>
</evidence>
<accession>A0A841BMB1</accession>
<comment type="caution">
    <text evidence="1">The sequence shown here is derived from an EMBL/GenBank/DDBJ whole genome shotgun (WGS) entry which is preliminary data.</text>
</comment>
<proteinExistence type="predicted"/>
<dbReference type="AlphaFoldDB" id="A0A841BMB1"/>
<reference evidence="1 2" key="1">
    <citation type="submission" date="2020-08" db="EMBL/GenBank/DDBJ databases">
        <title>Sequencing the genomes of 1000 actinobacteria strains.</title>
        <authorList>
            <person name="Klenk H.-P."/>
        </authorList>
    </citation>
    <scope>NUCLEOTIDE SEQUENCE [LARGE SCALE GENOMIC DNA]</scope>
    <source>
        <strain evidence="1 2">DSM 45362</strain>
    </source>
</reference>
<name>A0A841BMB1_9ACTN</name>
<organism evidence="1 2">
    <name type="scientific">Allocatelliglobosispora scoriae</name>
    <dbReference type="NCBI Taxonomy" id="643052"/>
    <lineage>
        <taxon>Bacteria</taxon>
        <taxon>Bacillati</taxon>
        <taxon>Actinomycetota</taxon>
        <taxon>Actinomycetes</taxon>
        <taxon>Micromonosporales</taxon>
        <taxon>Micromonosporaceae</taxon>
        <taxon>Allocatelliglobosispora</taxon>
    </lineage>
</organism>
<sequence>MTRRQPAVVKGRYRWRTRVRVALPFWATGLFPRGAKDCREHEWFRADADTFHCYHCEAGVLKAPDLP</sequence>